<dbReference type="Proteomes" id="UP000027238">
    <property type="component" value="Unassembled WGS sequence"/>
</dbReference>
<keyword evidence="4" id="KW-1185">Reference proteome</keyword>
<dbReference type="InterPro" id="IPR011009">
    <property type="entry name" value="Kinase-like_dom_sf"/>
</dbReference>
<feature type="compositionally biased region" description="Low complexity" evidence="1">
    <location>
        <begin position="602"/>
        <end position="613"/>
    </location>
</feature>
<dbReference type="PANTHER" id="PTHR24359">
    <property type="entry name" value="SERINE/THREONINE-PROTEIN KINASE SBK1"/>
    <property type="match status" value="1"/>
</dbReference>
<dbReference type="Pfam" id="PF00069">
    <property type="entry name" value="Pkinase"/>
    <property type="match status" value="1"/>
</dbReference>
<dbReference type="OrthoDB" id="9992527at2759"/>
<protein>
    <recommendedName>
        <fullName evidence="2">Protein kinase domain-containing protein</fullName>
    </recommendedName>
</protein>
<dbReference type="HOGENOM" id="CLU_005931_0_0_1"/>
<accession>A0A066XH02</accession>
<feature type="domain" description="Protein kinase" evidence="2">
    <location>
        <begin position="170"/>
        <end position="492"/>
    </location>
</feature>
<reference evidence="4" key="1">
    <citation type="journal article" date="2014" name="Genome Announc.">
        <title>Draft genome sequence of Colletotrichum sublineola, a destructive pathogen of cultivated sorghum.</title>
        <authorList>
            <person name="Baroncelli R."/>
            <person name="Sanz-Martin J.M."/>
            <person name="Rech G.E."/>
            <person name="Sukno S.A."/>
            <person name="Thon M.R."/>
        </authorList>
    </citation>
    <scope>NUCLEOTIDE SEQUENCE [LARGE SCALE GENOMIC DNA]</scope>
    <source>
        <strain evidence="4">TX430BB</strain>
    </source>
</reference>
<dbReference type="eggNOG" id="KOG0596">
    <property type="taxonomic scope" value="Eukaryota"/>
</dbReference>
<gene>
    <name evidence="3" type="ORF">CSUB01_09145</name>
</gene>
<feature type="compositionally biased region" description="Polar residues" evidence="1">
    <location>
        <begin position="936"/>
        <end position="962"/>
    </location>
</feature>
<dbReference type="PROSITE" id="PS50011">
    <property type="entry name" value="PROTEIN_KINASE_DOM"/>
    <property type="match status" value="1"/>
</dbReference>
<dbReference type="GO" id="GO:0004674">
    <property type="term" value="F:protein serine/threonine kinase activity"/>
    <property type="evidence" value="ECO:0007669"/>
    <property type="project" value="TreeGrafter"/>
</dbReference>
<dbReference type="InterPro" id="IPR000719">
    <property type="entry name" value="Prot_kinase_dom"/>
</dbReference>
<dbReference type="EMBL" id="JMSE01000865">
    <property type="protein sequence ID" value="KDN66944.1"/>
    <property type="molecule type" value="Genomic_DNA"/>
</dbReference>
<dbReference type="OMA" id="MELYFTD"/>
<comment type="caution">
    <text evidence="3">The sequence shown here is derived from an EMBL/GenBank/DDBJ whole genome shotgun (WGS) entry which is preliminary data.</text>
</comment>
<dbReference type="STRING" id="1173701.A0A066XH02"/>
<evidence type="ECO:0000313" key="3">
    <source>
        <dbReference type="EMBL" id="KDN66944.1"/>
    </source>
</evidence>
<feature type="compositionally biased region" description="Low complexity" evidence="1">
    <location>
        <begin position="1021"/>
        <end position="1034"/>
    </location>
</feature>
<dbReference type="AlphaFoldDB" id="A0A066XH02"/>
<dbReference type="GO" id="GO:0005524">
    <property type="term" value="F:ATP binding"/>
    <property type="evidence" value="ECO:0007669"/>
    <property type="project" value="InterPro"/>
</dbReference>
<evidence type="ECO:0000313" key="4">
    <source>
        <dbReference type="Proteomes" id="UP000027238"/>
    </source>
</evidence>
<evidence type="ECO:0000259" key="2">
    <source>
        <dbReference type="PROSITE" id="PS50011"/>
    </source>
</evidence>
<sequence>MISGQPDFEQHFQTALSEFEELRKQQTRTSAHGQQFVLMKNVTARLQQRSESCPLEYQHDLDRLGQTAYLREYDQPPQMRTHHIQEHLAIFYNLLEIGAASLIHEFRNKKLTTLPIEMDTLKKHIKGPSSYSDFHGKFYQNQFVWCPIQFEMDMGPSRHSRNLISPFSRKDPIEPYRDGKGPRVNTATLYAIEVPEELVGPRLQKKMPSAKKDGTDSGANGGKRYRFALKQFKESKHEHFVNERQMFTNLENNDGMIQYIGWFKSYEPDDQGGLVLYWNIVLELADFDFYTAIRTESPPISAKEILGFWKAMAEISGALASIHTVDIGNREYLTWHGDIKPENILRVNGRFKLADPGEGRMRLKSIGTTGDQKTRATGGTRTYADPEKAAYLDCRSGKKPEVSQTSDVWSLGCVLSIAATYVVLGTQGVLIFNQLRREAIFGITENLSDAFHDGKTVLAEVRHWHDYLREAARRNDFYTSAVLDMVDNHMLVERCRWSAKRICQKFEELFDSHNSEASRAPRSLHELLQRIDLQSEQLFDYRHSVIRRVDSDDTAKQIQQVPSLPPADVEFKSREQLLEQPIQPVAQRSQDRAAPLIHSRNQSYTSQITSTQSRHPDSPTTRRKPITVWQVKDALERRGMAFKPSIRSFGSLISKQPLAVKGKNISDDLEQLDRRLEAEFKNRDIVGETQCPSFVTQLTRVDISRRQWDNHGSVLVTGDSPFRDTNPKAMIKESRSQKLKHFTKAMDIANPAVTKFQGEVVDTTIVPELTRIINGYTRAKTSKSTPRKKTIIILTDGIWKGMRMEHTIDVYLRSIFNELKDLHGDLSYIPPGKSQEQADISKIRPITIQFVQFGDDQNAIERLRRLDDDMRLYGCPDLIDTEHAYGDVYKVFLGSLCQDIDGHPSIERQPSSIYHRSSAHRQDFPQTPVDHGSVGVSRNTSQASHRASQVSPVRDQPSSSTIQHHELPASPEDPNSPHFLMSTQRSSTIKVTNTTSHTGPSSNNTSSIWPPSSHEDTQHEQSPVTPTSPISPSQSDRRQQAYR</sequence>
<feature type="region of interest" description="Disordered" evidence="1">
    <location>
        <begin position="599"/>
        <end position="622"/>
    </location>
</feature>
<dbReference type="SMART" id="SM00220">
    <property type="entry name" value="S_TKc"/>
    <property type="match status" value="1"/>
</dbReference>
<organism evidence="3 4">
    <name type="scientific">Colletotrichum sublineola</name>
    <name type="common">Sorghum anthracnose fungus</name>
    <dbReference type="NCBI Taxonomy" id="1173701"/>
    <lineage>
        <taxon>Eukaryota</taxon>
        <taxon>Fungi</taxon>
        <taxon>Dikarya</taxon>
        <taxon>Ascomycota</taxon>
        <taxon>Pezizomycotina</taxon>
        <taxon>Sordariomycetes</taxon>
        <taxon>Hypocreomycetidae</taxon>
        <taxon>Glomerellales</taxon>
        <taxon>Glomerellaceae</taxon>
        <taxon>Colletotrichum</taxon>
        <taxon>Colletotrichum graminicola species complex</taxon>
    </lineage>
</organism>
<dbReference type="Gene3D" id="1.10.510.10">
    <property type="entry name" value="Transferase(Phosphotransferase) domain 1"/>
    <property type="match status" value="1"/>
</dbReference>
<feature type="region of interest" description="Disordered" evidence="1">
    <location>
        <begin position="914"/>
        <end position="1043"/>
    </location>
</feature>
<name>A0A066XH02_COLSU</name>
<feature type="compositionally biased region" description="Polar residues" evidence="1">
    <location>
        <begin position="981"/>
        <end position="1010"/>
    </location>
</feature>
<dbReference type="SUPFAM" id="SSF56112">
    <property type="entry name" value="Protein kinase-like (PK-like)"/>
    <property type="match status" value="1"/>
</dbReference>
<proteinExistence type="predicted"/>
<dbReference type="PANTHER" id="PTHR24359:SF1">
    <property type="entry name" value="INHIBITOR OF NUCLEAR FACTOR KAPPA-B KINASE EPSILON SUBUNIT HOMOLOG 1-RELATED"/>
    <property type="match status" value="1"/>
</dbReference>
<evidence type="ECO:0000256" key="1">
    <source>
        <dbReference type="SAM" id="MobiDB-lite"/>
    </source>
</evidence>